<dbReference type="InterPro" id="IPR043161">
    <property type="entry name" value="DOCK_C_lobe_A"/>
</dbReference>
<feature type="domain" description="DOCKER" evidence="3">
    <location>
        <begin position="1"/>
        <end position="123"/>
    </location>
</feature>
<dbReference type="InterPro" id="IPR027357">
    <property type="entry name" value="DOCKER_dom"/>
</dbReference>
<evidence type="ECO:0000259" key="3">
    <source>
        <dbReference type="PROSITE" id="PS51651"/>
    </source>
</evidence>
<name>A0ABN8MKY0_9CNID</name>
<comment type="caution">
    <text evidence="4">The sequence shown here is derived from an EMBL/GenBank/DDBJ whole genome shotgun (WGS) entry which is preliminary data.</text>
</comment>
<evidence type="ECO:0000313" key="5">
    <source>
        <dbReference type="Proteomes" id="UP001159427"/>
    </source>
</evidence>
<keyword evidence="1" id="KW-0344">Guanine-nucleotide releasing factor</keyword>
<gene>
    <name evidence="4" type="ORF">PEVE_00037774</name>
</gene>
<keyword evidence="5" id="KW-1185">Reference proteome</keyword>
<evidence type="ECO:0000313" key="4">
    <source>
        <dbReference type="EMBL" id="CAH3030308.1"/>
    </source>
</evidence>
<dbReference type="Pfam" id="PF06920">
    <property type="entry name" value="DHR-2_Lobe_A"/>
    <property type="match status" value="1"/>
</dbReference>
<dbReference type="EMBL" id="CALNXI010000626">
    <property type="protein sequence ID" value="CAH3030308.1"/>
    <property type="molecule type" value="Genomic_DNA"/>
</dbReference>
<dbReference type="PANTHER" id="PTHR23317:SF76">
    <property type="entry name" value="LD20667P"/>
    <property type="match status" value="1"/>
</dbReference>
<accession>A0ABN8MKY0</accession>
<feature type="non-terminal residue" evidence="4">
    <location>
        <position position="123"/>
    </location>
</feature>
<dbReference type="InterPro" id="IPR026791">
    <property type="entry name" value="DOCK"/>
</dbReference>
<dbReference type="Gene3D" id="1.25.40.410">
    <property type="match status" value="1"/>
</dbReference>
<organism evidence="4 5">
    <name type="scientific">Porites evermanni</name>
    <dbReference type="NCBI Taxonomy" id="104178"/>
    <lineage>
        <taxon>Eukaryota</taxon>
        <taxon>Metazoa</taxon>
        <taxon>Cnidaria</taxon>
        <taxon>Anthozoa</taxon>
        <taxon>Hexacorallia</taxon>
        <taxon>Scleractinia</taxon>
        <taxon>Fungiina</taxon>
        <taxon>Poritidae</taxon>
        <taxon>Porites</taxon>
    </lineage>
</organism>
<dbReference type="PANTHER" id="PTHR23317">
    <property type="entry name" value="DEDICATOR OF CYTOKINESIS DOCK"/>
    <property type="match status" value="1"/>
</dbReference>
<evidence type="ECO:0000256" key="2">
    <source>
        <dbReference type="PROSITE-ProRule" id="PRU00984"/>
    </source>
</evidence>
<evidence type="ECO:0000256" key="1">
    <source>
        <dbReference type="ARBA" id="ARBA00022658"/>
    </source>
</evidence>
<protein>
    <recommendedName>
        <fullName evidence="3">DOCKER domain-containing protein</fullName>
    </recommendedName>
</protein>
<proteinExistence type="inferred from homology"/>
<dbReference type="InterPro" id="IPR046769">
    <property type="entry name" value="DOCKER_Lobe_A"/>
</dbReference>
<sequence length="123" mass="13744">MCLVHTAGLVSEYLSMLEDKPYLPIGCVSFEKISPNVLEESAISDDVVSPDEEGICTGNYFCENGLVTLLEKAASSFLQAQLFECVNEVYKVLIPILEARREYKKLIHVHQMLSGAFTRIIQT</sequence>
<reference evidence="4 5" key="1">
    <citation type="submission" date="2022-05" db="EMBL/GenBank/DDBJ databases">
        <authorList>
            <consortium name="Genoscope - CEA"/>
            <person name="William W."/>
        </authorList>
    </citation>
    <scope>NUCLEOTIDE SEQUENCE [LARGE SCALE GENOMIC DNA]</scope>
</reference>
<comment type="similarity">
    <text evidence="2">Belongs to the DOCK family.</text>
</comment>
<dbReference type="PROSITE" id="PS51651">
    <property type="entry name" value="DOCKER"/>
    <property type="match status" value="1"/>
</dbReference>
<dbReference type="Proteomes" id="UP001159427">
    <property type="component" value="Unassembled WGS sequence"/>
</dbReference>